<dbReference type="GO" id="GO:0003676">
    <property type="term" value="F:nucleic acid binding"/>
    <property type="evidence" value="ECO:0007669"/>
    <property type="project" value="InterPro"/>
</dbReference>
<dbReference type="Gene3D" id="3.30.420.10">
    <property type="entry name" value="Ribonuclease H-like superfamily/Ribonuclease H"/>
    <property type="match status" value="1"/>
</dbReference>
<evidence type="ECO:0000313" key="3">
    <source>
        <dbReference type="EMBL" id="CAH0731363.1"/>
    </source>
</evidence>
<reference evidence="3" key="1">
    <citation type="submission" date="2021-12" db="EMBL/GenBank/DDBJ databases">
        <authorList>
            <person name="Martin H S."/>
        </authorList>
    </citation>
    <scope>NUCLEOTIDE SEQUENCE</scope>
</reference>
<dbReference type="PANTHER" id="PTHR33939">
    <property type="entry name" value="PROTEIN CBG22215"/>
    <property type="match status" value="1"/>
</dbReference>
<feature type="region of interest" description="Disordered" evidence="1">
    <location>
        <begin position="423"/>
        <end position="457"/>
    </location>
</feature>
<protein>
    <recommendedName>
        <fullName evidence="2">Tc1-like transposase DDE domain-containing protein</fullName>
    </recommendedName>
</protein>
<dbReference type="InterPro" id="IPR036397">
    <property type="entry name" value="RNaseH_sf"/>
</dbReference>
<dbReference type="EMBL" id="OV170229">
    <property type="protein sequence ID" value="CAH0731363.1"/>
    <property type="molecule type" value="Genomic_DNA"/>
</dbReference>
<feature type="domain" description="Tc1-like transposase DDE" evidence="2">
    <location>
        <begin position="177"/>
        <end position="372"/>
    </location>
</feature>
<evidence type="ECO:0000256" key="1">
    <source>
        <dbReference type="SAM" id="MobiDB-lite"/>
    </source>
</evidence>
<dbReference type="Proteomes" id="UP000838878">
    <property type="component" value="Chromosome 9"/>
</dbReference>
<sequence length="470" mass="54154">MNKTIRSSTREVIYKVFMRCLDEFKAGRLLTQMEHVYKRTADLTGKSESTVRRIVSEGSKTKGIFNTPAKHRKGRPRKELDDFDQCAIRQKVHYFYSVKKEVPTLNKILAMVREDLGFNGSRAHLHKILKSIGFKYKKCKSNRKALIENTNICIKREKYLKVIMDNRNLPEDLQKEIIYVDESYIHSSYKLKKCWQSIETEGVIQDISKGKRWILINAGSEKGFVPNSLLIFSGNNKQEDYHSEMNRTNFSKWVTKKLIPNLEYPSIIVMDNAPYHSIVKNKAPTTSSTIAEIKLWLEENNIHFDPTLRKPMLYDLVKKNKPEPVYEIDELLSEHGHTVVRLPPYHCDLNPIELIWSLAKRKVAAQNVGSRDIKQLTEEAFASITSADWKSCCDHVKKIEMEYIERGPTLYQNIEKLIIRVGEDTSSSSSESEPESEGSCLPSTSRQDSPGAIDDNMSGVEYLDFDMLDD</sequence>
<dbReference type="Pfam" id="PF13358">
    <property type="entry name" value="DDE_3"/>
    <property type="match status" value="1"/>
</dbReference>
<dbReference type="OrthoDB" id="6511194at2759"/>
<accession>A0A8J9VVS1</accession>
<organism evidence="3 4">
    <name type="scientific">Brenthis ino</name>
    <name type="common">lesser marbled fritillary</name>
    <dbReference type="NCBI Taxonomy" id="405034"/>
    <lineage>
        <taxon>Eukaryota</taxon>
        <taxon>Metazoa</taxon>
        <taxon>Ecdysozoa</taxon>
        <taxon>Arthropoda</taxon>
        <taxon>Hexapoda</taxon>
        <taxon>Insecta</taxon>
        <taxon>Pterygota</taxon>
        <taxon>Neoptera</taxon>
        <taxon>Endopterygota</taxon>
        <taxon>Lepidoptera</taxon>
        <taxon>Glossata</taxon>
        <taxon>Ditrysia</taxon>
        <taxon>Papilionoidea</taxon>
        <taxon>Nymphalidae</taxon>
        <taxon>Heliconiinae</taxon>
        <taxon>Argynnini</taxon>
        <taxon>Brenthis</taxon>
    </lineage>
</organism>
<evidence type="ECO:0000313" key="4">
    <source>
        <dbReference type="Proteomes" id="UP000838878"/>
    </source>
</evidence>
<proteinExistence type="predicted"/>
<evidence type="ECO:0000259" key="2">
    <source>
        <dbReference type="Pfam" id="PF13358"/>
    </source>
</evidence>
<dbReference type="PANTHER" id="PTHR33939:SF1">
    <property type="entry name" value="DUF4371 DOMAIN-CONTAINING PROTEIN"/>
    <property type="match status" value="1"/>
</dbReference>
<feature type="non-terminal residue" evidence="3">
    <location>
        <position position="470"/>
    </location>
</feature>
<dbReference type="AlphaFoldDB" id="A0A8J9VVS1"/>
<dbReference type="InterPro" id="IPR038717">
    <property type="entry name" value="Tc1-like_DDE_dom"/>
</dbReference>
<gene>
    <name evidence="3" type="ORF">BINO364_LOCUS16242</name>
</gene>
<keyword evidence="4" id="KW-1185">Reference proteome</keyword>
<name>A0A8J9VVS1_9NEOP</name>